<protein>
    <recommendedName>
        <fullName evidence="3">Tail protein</fullName>
    </recommendedName>
</protein>
<dbReference type="EMBL" id="MT143699">
    <property type="protein sequence ID" value="QJB00754.1"/>
    <property type="molecule type" value="Genomic_DNA"/>
</dbReference>
<sequence length="146" mass="16222">MKVKLDNLNRLILNVKASDEQLKSIGDDIIIPDLLSNWNKGRGGDGSVMESLSPGYAAKKKKAGLKPIPDMKYDGVLRDGMITKKKSEGVYVVTADTNAHKPKSTNIKILEYNIDRRPQLLTLSQKMRKDVLTFINKVILKGVQTA</sequence>
<accession>A0A6M3M100</accession>
<gene>
    <name evidence="1" type="ORF">MM171A00291_0062</name>
    <name evidence="2" type="ORF">MM171B00223_0061</name>
</gene>
<evidence type="ECO:0000313" key="2">
    <source>
        <dbReference type="EMBL" id="QJB04684.1"/>
    </source>
</evidence>
<organism evidence="1">
    <name type="scientific">viral metagenome</name>
    <dbReference type="NCBI Taxonomy" id="1070528"/>
    <lineage>
        <taxon>unclassified sequences</taxon>
        <taxon>metagenomes</taxon>
        <taxon>organismal metagenomes</taxon>
    </lineage>
</organism>
<proteinExistence type="predicted"/>
<dbReference type="AlphaFoldDB" id="A0A6M3M100"/>
<name>A0A6M3M100_9ZZZZ</name>
<evidence type="ECO:0008006" key="3">
    <source>
        <dbReference type="Google" id="ProtNLM"/>
    </source>
</evidence>
<reference evidence="1" key="1">
    <citation type="submission" date="2020-03" db="EMBL/GenBank/DDBJ databases">
        <title>The deep terrestrial virosphere.</title>
        <authorList>
            <person name="Holmfeldt K."/>
            <person name="Nilsson E."/>
            <person name="Simone D."/>
            <person name="Lopez-Fernandez M."/>
            <person name="Wu X."/>
            <person name="de Brujin I."/>
            <person name="Lundin D."/>
            <person name="Andersson A."/>
            <person name="Bertilsson S."/>
            <person name="Dopson M."/>
        </authorList>
    </citation>
    <scope>NUCLEOTIDE SEQUENCE</scope>
    <source>
        <strain evidence="1">MM171A00291</strain>
        <strain evidence="2">MM171B00223</strain>
    </source>
</reference>
<evidence type="ECO:0000313" key="1">
    <source>
        <dbReference type="EMBL" id="QJB00754.1"/>
    </source>
</evidence>
<dbReference type="EMBL" id="MT143887">
    <property type="protein sequence ID" value="QJB04684.1"/>
    <property type="molecule type" value="Genomic_DNA"/>
</dbReference>